<reference evidence="3" key="1">
    <citation type="submission" date="2019-07" db="EMBL/GenBank/DDBJ databases">
        <title>Annotation for the trematode Paragonimus miyazaki's.</title>
        <authorList>
            <person name="Choi Y.-J."/>
        </authorList>
    </citation>
    <scope>NUCLEOTIDE SEQUENCE</scope>
    <source>
        <strain evidence="3">Japan</strain>
    </source>
</reference>
<organism evidence="3 4">
    <name type="scientific">Paragonimus skrjabini miyazakii</name>
    <dbReference type="NCBI Taxonomy" id="59628"/>
    <lineage>
        <taxon>Eukaryota</taxon>
        <taxon>Metazoa</taxon>
        <taxon>Spiralia</taxon>
        <taxon>Lophotrochozoa</taxon>
        <taxon>Platyhelminthes</taxon>
        <taxon>Trematoda</taxon>
        <taxon>Digenea</taxon>
        <taxon>Plagiorchiida</taxon>
        <taxon>Troglotremata</taxon>
        <taxon>Troglotrematidae</taxon>
        <taxon>Paragonimus</taxon>
    </lineage>
</organism>
<dbReference type="InterPro" id="IPR018247">
    <property type="entry name" value="EF_Hand_1_Ca_BS"/>
</dbReference>
<evidence type="ECO:0000259" key="2">
    <source>
        <dbReference type="PROSITE" id="PS50222"/>
    </source>
</evidence>
<dbReference type="InterPro" id="IPR011992">
    <property type="entry name" value="EF-hand-dom_pair"/>
</dbReference>
<dbReference type="PROSITE" id="PS00018">
    <property type="entry name" value="EF_HAND_1"/>
    <property type="match status" value="1"/>
</dbReference>
<dbReference type="Pfam" id="PF13499">
    <property type="entry name" value="EF-hand_7"/>
    <property type="match status" value="1"/>
</dbReference>
<dbReference type="GO" id="GO:0005509">
    <property type="term" value="F:calcium ion binding"/>
    <property type="evidence" value="ECO:0007669"/>
    <property type="project" value="InterPro"/>
</dbReference>
<dbReference type="SUPFAM" id="SSF47473">
    <property type="entry name" value="EF-hand"/>
    <property type="match status" value="1"/>
</dbReference>
<dbReference type="AlphaFoldDB" id="A0A8S9Z7B0"/>
<sequence>EPVSTRYSHKVFEIGVHLTHAIPPCGHSLATTLYTNLPRATRFRNSRVRLLQSRNQRFSIDFEMSKLQEMKELLSVLDTNKDNKVSVDELKAFLERNQGRLDRKRVEQFIAVHDKDKDGKLDLNEPASCLAGS</sequence>
<proteinExistence type="predicted"/>
<dbReference type="EMBL" id="JTDE01000421">
    <property type="protein sequence ID" value="KAF7261303.1"/>
    <property type="molecule type" value="Genomic_DNA"/>
</dbReference>
<name>A0A8S9Z7B0_9TREM</name>
<feature type="non-terminal residue" evidence="3">
    <location>
        <position position="1"/>
    </location>
</feature>
<evidence type="ECO:0000313" key="3">
    <source>
        <dbReference type="EMBL" id="KAF7261303.1"/>
    </source>
</evidence>
<dbReference type="InterPro" id="IPR002048">
    <property type="entry name" value="EF_hand_dom"/>
</dbReference>
<dbReference type="Gene3D" id="1.10.238.10">
    <property type="entry name" value="EF-hand"/>
    <property type="match status" value="1"/>
</dbReference>
<feature type="domain" description="EF-hand" evidence="2">
    <location>
        <begin position="101"/>
        <end position="133"/>
    </location>
</feature>
<feature type="domain" description="EF-hand" evidence="2">
    <location>
        <begin position="65"/>
        <end position="100"/>
    </location>
</feature>
<dbReference type="PROSITE" id="PS50222">
    <property type="entry name" value="EF_HAND_2"/>
    <property type="match status" value="2"/>
</dbReference>
<evidence type="ECO:0000256" key="1">
    <source>
        <dbReference type="ARBA" id="ARBA00022837"/>
    </source>
</evidence>
<keyword evidence="1" id="KW-0106">Calcium</keyword>
<accession>A0A8S9Z7B0</accession>
<dbReference type="Proteomes" id="UP000822476">
    <property type="component" value="Unassembled WGS sequence"/>
</dbReference>
<protein>
    <recommendedName>
        <fullName evidence="2">EF-hand domain-containing protein</fullName>
    </recommendedName>
</protein>
<dbReference type="CDD" id="cd00051">
    <property type="entry name" value="EFh"/>
    <property type="match status" value="1"/>
</dbReference>
<dbReference type="SMART" id="SM00054">
    <property type="entry name" value="EFh"/>
    <property type="match status" value="2"/>
</dbReference>
<evidence type="ECO:0000313" key="4">
    <source>
        <dbReference type="Proteomes" id="UP000822476"/>
    </source>
</evidence>
<comment type="caution">
    <text evidence="3">The sequence shown here is derived from an EMBL/GenBank/DDBJ whole genome shotgun (WGS) entry which is preliminary data.</text>
</comment>
<dbReference type="OrthoDB" id="293868at2759"/>
<keyword evidence="4" id="KW-1185">Reference proteome</keyword>
<gene>
    <name evidence="3" type="ORF">EG68_01474</name>
</gene>